<feature type="domain" description="Thoeris protein ThsB TIR-like" evidence="1">
    <location>
        <begin position="8"/>
        <end position="102"/>
    </location>
</feature>
<name>A0A1M7P718_9FLAO</name>
<evidence type="ECO:0000259" key="1">
    <source>
        <dbReference type="Pfam" id="PF08937"/>
    </source>
</evidence>
<proteinExistence type="predicted"/>
<dbReference type="Pfam" id="PF08937">
    <property type="entry name" value="ThsB_TIR"/>
    <property type="match status" value="1"/>
</dbReference>
<sequence>MAKTHTIFISHSWKYHKDLENLKNLLQNRGYFNVEFEEASRDTPINSNNATYIKQRLKTKITNSDVILGIAGVYATYSDWMKWELDTAYVNNIPIIGVIPRGQLRMSAIVNDKSITNVKWNTESIVEAIRKYSK</sequence>
<evidence type="ECO:0000313" key="3">
    <source>
        <dbReference type="Proteomes" id="UP000184092"/>
    </source>
</evidence>
<organism evidence="2 3">
    <name type="scientific">Flavobacterium xinjiangense</name>
    <dbReference type="NCBI Taxonomy" id="178356"/>
    <lineage>
        <taxon>Bacteria</taxon>
        <taxon>Pseudomonadati</taxon>
        <taxon>Bacteroidota</taxon>
        <taxon>Flavobacteriia</taxon>
        <taxon>Flavobacteriales</taxon>
        <taxon>Flavobacteriaceae</taxon>
        <taxon>Flavobacterium</taxon>
    </lineage>
</organism>
<protein>
    <submittedName>
        <fullName evidence="2">MTH538 TIR-like domain</fullName>
    </submittedName>
</protein>
<dbReference type="AlphaFoldDB" id="A0A1M7P718"/>
<dbReference type="RefSeq" id="WP_073210688.1">
    <property type="nucleotide sequence ID" value="NZ_FRCL01000014.1"/>
</dbReference>
<dbReference type="STRING" id="178356.SAMN05216269_11446"/>
<dbReference type="InterPro" id="IPR036490">
    <property type="entry name" value="ThsB_TIR-like_sf"/>
</dbReference>
<dbReference type="EMBL" id="FRCL01000014">
    <property type="protein sequence ID" value="SHN12453.1"/>
    <property type="molecule type" value="Genomic_DNA"/>
</dbReference>
<accession>A0A1M7P718</accession>
<dbReference type="InterPro" id="IPR015032">
    <property type="entry name" value="ThsB__TIR-like_domain"/>
</dbReference>
<keyword evidence="3" id="KW-1185">Reference proteome</keyword>
<dbReference type="OrthoDB" id="9811746at2"/>
<dbReference type="Proteomes" id="UP000184092">
    <property type="component" value="Unassembled WGS sequence"/>
</dbReference>
<reference evidence="3" key="1">
    <citation type="submission" date="2016-11" db="EMBL/GenBank/DDBJ databases">
        <authorList>
            <person name="Varghese N."/>
            <person name="Submissions S."/>
        </authorList>
    </citation>
    <scope>NUCLEOTIDE SEQUENCE [LARGE SCALE GENOMIC DNA]</scope>
    <source>
        <strain evidence="3">CGMCC 1.2749</strain>
    </source>
</reference>
<dbReference type="SUPFAM" id="SSF52206">
    <property type="entry name" value="Hypothetical protein MTH538"/>
    <property type="match status" value="1"/>
</dbReference>
<dbReference type="Gene3D" id="3.40.50.9200">
    <property type="entry name" value="Hypothetical protein MTH538"/>
    <property type="match status" value="1"/>
</dbReference>
<gene>
    <name evidence="2" type="ORF">SAMN05216269_11446</name>
</gene>
<evidence type="ECO:0000313" key="2">
    <source>
        <dbReference type="EMBL" id="SHN12453.1"/>
    </source>
</evidence>